<evidence type="ECO:0000313" key="2">
    <source>
        <dbReference type="EMBL" id="KAG5631463.1"/>
    </source>
</evidence>
<accession>A0A9J6B4Y2</accession>
<dbReference type="Proteomes" id="UP000824120">
    <property type="component" value="Chromosome 1"/>
</dbReference>
<dbReference type="AlphaFoldDB" id="A0A9J6B4Y2"/>
<sequence>MPHLPILSQQRRSPLNRNIPPYTARPSHSQTPVNQMNSPATFRAPFPLLQTFSVTIGGNTFYATQAPPQNVILHSWVEMGLQIMPNPRSSDNSLEQPHDSSQGTSNQPTYHPFQYNRDDTSDNSKPCGFIIPGTIIAPSFPSPEELSANRRSESKHRGVRGGPSTHVRNKNIIMIPKDIKYAIPVEWWSFGMTLDDIATTGQGIHAMVKGINAQAGEPQSNKCSEKRTKWQML</sequence>
<proteinExistence type="predicted"/>
<feature type="compositionally biased region" description="Polar residues" evidence="1">
    <location>
        <begin position="7"/>
        <end position="16"/>
    </location>
</feature>
<dbReference type="EMBL" id="JACXVP010000001">
    <property type="protein sequence ID" value="KAG5631463.1"/>
    <property type="molecule type" value="Genomic_DNA"/>
</dbReference>
<feature type="compositionally biased region" description="Polar residues" evidence="1">
    <location>
        <begin position="87"/>
        <end position="109"/>
    </location>
</feature>
<comment type="caution">
    <text evidence="2">The sequence shown here is derived from an EMBL/GenBank/DDBJ whole genome shotgun (WGS) entry which is preliminary data.</text>
</comment>
<feature type="compositionally biased region" description="Basic and acidic residues" evidence="1">
    <location>
        <begin position="147"/>
        <end position="156"/>
    </location>
</feature>
<feature type="region of interest" description="Disordered" evidence="1">
    <location>
        <begin position="83"/>
        <end position="124"/>
    </location>
</feature>
<evidence type="ECO:0000313" key="3">
    <source>
        <dbReference type="Proteomes" id="UP000824120"/>
    </source>
</evidence>
<keyword evidence="3" id="KW-1185">Reference proteome</keyword>
<feature type="region of interest" description="Disordered" evidence="1">
    <location>
        <begin position="140"/>
        <end position="165"/>
    </location>
</feature>
<dbReference type="OrthoDB" id="10480720at2759"/>
<gene>
    <name evidence="2" type="ORF">H5410_003180</name>
</gene>
<name>A0A9J6B4Y2_SOLCO</name>
<evidence type="ECO:0000256" key="1">
    <source>
        <dbReference type="SAM" id="MobiDB-lite"/>
    </source>
</evidence>
<feature type="compositionally biased region" description="Polar residues" evidence="1">
    <location>
        <begin position="26"/>
        <end position="39"/>
    </location>
</feature>
<feature type="region of interest" description="Disordered" evidence="1">
    <location>
        <begin position="1"/>
        <end position="39"/>
    </location>
</feature>
<organism evidence="2 3">
    <name type="scientific">Solanum commersonii</name>
    <name type="common">Commerson's wild potato</name>
    <name type="synonym">Commerson's nightshade</name>
    <dbReference type="NCBI Taxonomy" id="4109"/>
    <lineage>
        <taxon>Eukaryota</taxon>
        <taxon>Viridiplantae</taxon>
        <taxon>Streptophyta</taxon>
        <taxon>Embryophyta</taxon>
        <taxon>Tracheophyta</taxon>
        <taxon>Spermatophyta</taxon>
        <taxon>Magnoliopsida</taxon>
        <taxon>eudicotyledons</taxon>
        <taxon>Gunneridae</taxon>
        <taxon>Pentapetalae</taxon>
        <taxon>asterids</taxon>
        <taxon>lamiids</taxon>
        <taxon>Solanales</taxon>
        <taxon>Solanaceae</taxon>
        <taxon>Solanoideae</taxon>
        <taxon>Solaneae</taxon>
        <taxon>Solanum</taxon>
    </lineage>
</organism>
<protein>
    <submittedName>
        <fullName evidence="2">Uncharacterized protein</fullName>
    </submittedName>
</protein>
<reference evidence="2 3" key="1">
    <citation type="submission" date="2020-09" db="EMBL/GenBank/DDBJ databases">
        <title>De no assembly of potato wild relative species, Solanum commersonii.</title>
        <authorList>
            <person name="Cho K."/>
        </authorList>
    </citation>
    <scope>NUCLEOTIDE SEQUENCE [LARGE SCALE GENOMIC DNA]</scope>
    <source>
        <strain evidence="2">LZ3.2</strain>
        <tissue evidence="2">Leaf</tissue>
    </source>
</reference>